<dbReference type="Pfam" id="PF07859">
    <property type="entry name" value="Abhydrolase_3"/>
    <property type="match status" value="1"/>
</dbReference>
<proteinExistence type="predicted"/>
<organism evidence="2 3">
    <name type="scientific">Treponema phagedenis</name>
    <dbReference type="NCBI Taxonomy" id="162"/>
    <lineage>
        <taxon>Bacteria</taxon>
        <taxon>Pseudomonadati</taxon>
        <taxon>Spirochaetota</taxon>
        <taxon>Spirochaetia</taxon>
        <taxon>Spirochaetales</taxon>
        <taxon>Treponemataceae</taxon>
        <taxon>Treponema</taxon>
    </lineage>
</organism>
<feature type="domain" description="Alpha/beta hydrolase fold-3" evidence="1">
    <location>
        <begin position="11"/>
        <end position="197"/>
    </location>
</feature>
<dbReference type="Proteomes" id="UP000042527">
    <property type="component" value="Unassembled WGS sequence"/>
</dbReference>
<dbReference type="SUPFAM" id="SSF53474">
    <property type="entry name" value="alpha/beta-Hydrolases"/>
    <property type="match status" value="1"/>
</dbReference>
<protein>
    <recommendedName>
        <fullName evidence="1">Alpha/beta hydrolase fold-3 domain-containing protein</fullName>
    </recommendedName>
</protein>
<name>A0A0B7GX33_TREPH</name>
<reference evidence="3" key="1">
    <citation type="submission" date="2015-01" db="EMBL/GenBank/DDBJ databases">
        <authorList>
            <person name="Manzoor Shahid"/>
            <person name="Zubair Saima"/>
        </authorList>
    </citation>
    <scope>NUCLEOTIDE SEQUENCE [LARGE SCALE GENOMIC DNA]</scope>
    <source>
        <strain evidence="3">V1</strain>
    </source>
</reference>
<dbReference type="Gene3D" id="3.40.50.1820">
    <property type="entry name" value="alpha/beta hydrolase"/>
    <property type="match status" value="1"/>
</dbReference>
<sequence>MIIGPDRGDLRFAVELAQACDSDVWFPYYPLCIEHTIDESYKMVFQCYREMTELYNANEISLFGFSSGAALALGIGFHNNALGRILPMPRQIIAVSPGSVPASDEEIKKMEALNERDFMADAKFMSTVKSIMSKGKNIPEYMLSGTRGDFSGLPPIHFYYGGDEVLSACAKSFASACDKKNVPYTMTIAAGMCHCYAIVNFFLEGKAARAEITERLK</sequence>
<gene>
    <name evidence="2" type="ORF">TPHV1_160017</name>
</gene>
<accession>A0A0B7GX33</accession>
<dbReference type="InterPro" id="IPR013094">
    <property type="entry name" value="AB_hydrolase_3"/>
</dbReference>
<dbReference type="GO" id="GO:0016787">
    <property type="term" value="F:hydrolase activity"/>
    <property type="evidence" value="ECO:0007669"/>
    <property type="project" value="InterPro"/>
</dbReference>
<evidence type="ECO:0000259" key="1">
    <source>
        <dbReference type="Pfam" id="PF07859"/>
    </source>
</evidence>
<dbReference type="EMBL" id="CDNC01000008">
    <property type="protein sequence ID" value="CEM61216.1"/>
    <property type="molecule type" value="Genomic_DNA"/>
</dbReference>
<evidence type="ECO:0000313" key="2">
    <source>
        <dbReference type="EMBL" id="CEM61216.1"/>
    </source>
</evidence>
<dbReference type="RefSeq" id="WP_052335684.1">
    <property type="nucleotide sequence ID" value="NZ_CP042818.1"/>
</dbReference>
<dbReference type="InterPro" id="IPR029058">
    <property type="entry name" value="AB_hydrolase_fold"/>
</dbReference>
<dbReference type="AlphaFoldDB" id="A0A0B7GX33"/>
<dbReference type="GeneID" id="57752601"/>
<evidence type="ECO:0000313" key="3">
    <source>
        <dbReference type="Proteomes" id="UP000042527"/>
    </source>
</evidence>
<keyword evidence="3" id="KW-1185">Reference proteome</keyword>